<evidence type="ECO:0000313" key="1">
    <source>
        <dbReference type="EMBL" id="QGM92553.1"/>
    </source>
</evidence>
<gene>
    <name evidence="1" type="ORF">F7D13_00090</name>
</gene>
<keyword evidence="2" id="KW-1185">Reference proteome</keyword>
<dbReference type="EMBL" id="CP044328">
    <property type="protein sequence ID" value="QGM92553.1"/>
    <property type="molecule type" value="Genomic_DNA"/>
</dbReference>
<dbReference type="RefSeq" id="WP_154450554.1">
    <property type="nucleotide sequence ID" value="NZ_CP044328.1"/>
</dbReference>
<reference evidence="2" key="1">
    <citation type="submission" date="2019-09" db="EMBL/GenBank/DDBJ databases">
        <title>Isolation and complete genome sequencing of Methylocystis species.</title>
        <authorList>
            <person name="Rumah B.L."/>
            <person name="Stead C.E."/>
            <person name="Stevens B.C."/>
            <person name="Minton N.P."/>
            <person name="Grosse-Honebrink A."/>
            <person name="Zhang Y."/>
        </authorList>
    </citation>
    <scope>NUCLEOTIDE SEQUENCE [LARGE SCALE GENOMIC DNA]</scope>
    <source>
        <strain evidence="2">BRCS1</strain>
    </source>
</reference>
<evidence type="ECO:0000313" key="2">
    <source>
        <dbReference type="Proteomes" id="UP000424673"/>
    </source>
</evidence>
<reference evidence="1 2" key="2">
    <citation type="journal article" date="2021" name="AMB Express">
        <title>Isolation and characterisation of Methylocystis spp. for poly-3-hydroxybutyrate production using waste methane feedstocks.</title>
        <authorList>
            <person name="Rumah B.L."/>
            <person name="Stead C.E."/>
            <person name="Claxton Stevens B.H."/>
            <person name="Minton N.P."/>
            <person name="Grosse-Honebrink A."/>
            <person name="Zhang Y."/>
        </authorList>
    </citation>
    <scope>NUCLEOTIDE SEQUENCE [LARGE SCALE GENOMIC DNA]</scope>
    <source>
        <strain evidence="1 2">BRCS1</strain>
    </source>
</reference>
<dbReference type="Proteomes" id="UP000424673">
    <property type="component" value="Chromosome"/>
</dbReference>
<proteinExistence type="predicted"/>
<evidence type="ECO:0008006" key="3">
    <source>
        <dbReference type="Google" id="ProtNLM"/>
    </source>
</evidence>
<sequence>MTEELRDRLVKGRLSLPLAYFLAIGAIVQVNVSCAAQNADDVIKELQFNGETMSDYHTLGSRRMGVMINRITGQKLSQWATNPVGPTRTDFTWGDPNNWPSAPGKPISVEEWSIKSNCAGGRTFVWLDAYRNDYADSSVRNRFKIGTTRAEIRVGGGPWTDITDGGCGVEGQPYALHDVTTNPYGLRVWGNIYQVDGVTVGRRFFWQETISYVPNANNSCWTKDPDRVRPAIKQEEAWWDSTNGWKPGSGSMGVNGEPDGAQVTYGRWQMVGKGAGEGWNLSLRGSSANQFCLQYQGTW</sequence>
<protein>
    <recommendedName>
        <fullName evidence="3">Carbohydrate-binding protein</fullName>
    </recommendedName>
</protein>
<organism evidence="1 2">
    <name type="scientific">Methylocystis rosea</name>
    <dbReference type="NCBI Taxonomy" id="173366"/>
    <lineage>
        <taxon>Bacteria</taxon>
        <taxon>Pseudomonadati</taxon>
        <taxon>Pseudomonadota</taxon>
        <taxon>Alphaproteobacteria</taxon>
        <taxon>Hyphomicrobiales</taxon>
        <taxon>Methylocystaceae</taxon>
        <taxon>Methylocystis</taxon>
    </lineage>
</organism>
<accession>A0ABX6EF30</accession>
<name>A0ABX6EF30_9HYPH</name>